<evidence type="ECO:0000313" key="11">
    <source>
        <dbReference type="Proteomes" id="UP001498771"/>
    </source>
</evidence>
<feature type="region of interest" description="Disordered" evidence="8">
    <location>
        <begin position="100"/>
        <end position="151"/>
    </location>
</feature>
<dbReference type="Pfam" id="PF14474">
    <property type="entry name" value="RTC4"/>
    <property type="match status" value="1"/>
</dbReference>
<comment type="subcellular location">
    <subcellularLocation>
        <location evidence="3">Cytoplasm</location>
    </subcellularLocation>
    <subcellularLocation>
        <location evidence="2">Nucleus</location>
    </subcellularLocation>
</comment>
<dbReference type="PANTHER" id="PTHR41391">
    <property type="entry name" value="RESTRICTION OF TELOMERE CAPPING PROTEIN 4"/>
    <property type="match status" value="1"/>
</dbReference>
<evidence type="ECO:0000259" key="9">
    <source>
        <dbReference type="SMART" id="SM01312"/>
    </source>
</evidence>
<dbReference type="EMBL" id="JBBJBU010000001">
    <property type="protein sequence ID" value="KAK7207141.1"/>
    <property type="molecule type" value="Genomic_DNA"/>
</dbReference>
<feature type="region of interest" description="Disordered" evidence="8">
    <location>
        <begin position="1"/>
        <end position="76"/>
    </location>
</feature>
<feature type="compositionally biased region" description="Basic and acidic residues" evidence="8">
    <location>
        <begin position="27"/>
        <end position="40"/>
    </location>
</feature>
<comment type="function">
    <text evidence="1">May be involved in a process influencing telomere capping.</text>
</comment>
<comment type="caution">
    <text evidence="10">The sequence shown here is derived from an EMBL/GenBank/DDBJ whole genome shotgun (WGS) entry which is preliminary data.</text>
</comment>
<feature type="compositionally biased region" description="Basic residues" evidence="8">
    <location>
        <begin position="471"/>
        <end position="484"/>
    </location>
</feature>
<evidence type="ECO:0000256" key="2">
    <source>
        <dbReference type="ARBA" id="ARBA00004123"/>
    </source>
</evidence>
<dbReference type="Proteomes" id="UP001498771">
    <property type="component" value="Unassembled WGS sequence"/>
</dbReference>
<evidence type="ECO:0000256" key="7">
    <source>
        <dbReference type="ARBA" id="ARBA00023242"/>
    </source>
</evidence>
<dbReference type="InterPro" id="IPR039024">
    <property type="entry name" value="RTC4"/>
</dbReference>
<keyword evidence="7" id="KW-0539">Nucleus</keyword>
<dbReference type="PANTHER" id="PTHR41391:SF1">
    <property type="entry name" value="RESTRICTION OF TELOMERE CAPPING PROTEIN 4"/>
    <property type="match status" value="1"/>
</dbReference>
<dbReference type="GeneID" id="90036831"/>
<evidence type="ECO:0000256" key="5">
    <source>
        <dbReference type="ARBA" id="ARBA00015162"/>
    </source>
</evidence>
<keyword evidence="6" id="KW-0963">Cytoplasm</keyword>
<dbReference type="RefSeq" id="XP_064770174.1">
    <property type="nucleotide sequence ID" value="XM_064911319.1"/>
</dbReference>
<evidence type="ECO:0000256" key="4">
    <source>
        <dbReference type="ARBA" id="ARBA00009461"/>
    </source>
</evidence>
<proteinExistence type="inferred from homology"/>
<dbReference type="InterPro" id="IPR028094">
    <property type="entry name" value="RTC4_C"/>
</dbReference>
<protein>
    <recommendedName>
        <fullName evidence="5">Restriction of telomere capping protein 4</fullName>
    </recommendedName>
</protein>
<sequence>MAQGRDKSKLAIKSGDFYADSWSTSQSRDEVQKKREELARLRRAKASGAPAGKTSPLKRPHDTTESGKGQPPALGIGAFTHFQNTNNRATAGVSIKQLLDESRKSGRPAAAPSGVNDGVGPVLSRRLGAQPHATKISSSGVRDQAAKPRVVRSNDVSVEFTALPTSTTAPAAPVDSKLQFLKYLKARKNQMADQERRDGEAAGFTAKNTDDTDYKDAIPISESSSDLKILEASEDLETQTQATIRRLDSGRALSNCPLCDSPLSEAIRVKFGKFEDRVKRSYAICQAHKKEKVMELAAGRNYSTSLNESSLEKRARKAVAAIDLPAILNGEQHSVYHEHAKTAAQKHGRRLDALQQMEAGQGDMLPGYYGLVGNGVMLRVAMTACEKQIRAAAARERWISNLSVTGYVASVLVPEIAVRLIMEDQGCEKEAAEKIRKESIDYGRLMFGETLDLVSEEEEVFDHGKTEAKKVGTKKASKDKKKTSERRSKEVKEPKDKSEKGTRRKHLDVAARTSSRESSSDWLSSDVIELPSSPLVTPPAIRDREDVRDIEDIETTPRASQSTPVRPKRRTR</sequence>
<organism evidence="10 11">
    <name type="scientific">Myxozyma melibiosi</name>
    <dbReference type="NCBI Taxonomy" id="54550"/>
    <lineage>
        <taxon>Eukaryota</taxon>
        <taxon>Fungi</taxon>
        <taxon>Dikarya</taxon>
        <taxon>Ascomycota</taxon>
        <taxon>Saccharomycotina</taxon>
        <taxon>Lipomycetes</taxon>
        <taxon>Lipomycetales</taxon>
        <taxon>Lipomycetaceae</taxon>
        <taxon>Myxozyma</taxon>
    </lineage>
</organism>
<feature type="compositionally biased region" description="Basic and acidic residues" evidence="8">
    <location>
        <begin position="485"/>
        <end position="501"/>
    </location>
</feature>
<feature type="region of interest" description="Disordered" evidence="8">
    <location>
        <begin position="462"/>
        <end position="572"/>
    </location>
</feature>
<reference evidence="10 11" key="1">
    <citation type="submission" date="2024-03" db="EMBL/GenBank/DDBJ databases">
        <title>Genome-scale model development and genomic sequencing of the oleaginous clade Lipomyces.</title>
        <authorList>
            <consortium name="Lawrence Berkeley National Laboratory"/>
            <person name="Czajka J.J."/>
            <person name="Han Y."/>
            <person name="Kim J."/>
            <person name="Mondo S.J."/>
            <person name="Hofstad B.A."/>
            <person name="Robles A."/>
            <person name="Haridas S."/>
            <person name="Riley R."/>
            <person name="LaButti K."/>
            <person name="Pangilinan J."/>
            <person name="Andreopoulos W."/>
            <person name="Lipzen A."/>
            <person name="Yan J."/>
            <person name="Wang M."/>
            <person name="Ng V."/>
            <person name="Grigoriev I.V."/>
            <person name="Spatafora J.W."/>
            <person name="Magnuson J.K."/>
            <person name="Baker S.E."/>
            <person name="Pomraning K.R."/>
        </authorList>
    </citation>
    <scope>NUCLEOTIDE SEQUENCE [LARGE SCALE GENOMIC DNA]</scope>
    <source>
        <strain evidence="10 11">Phaff 52-87</strain>
    </source>
</reference>
<feature type="region of interest" description="Disordered" evidence="8">
    <location>
        <begin position="191"/>
        <end position="210"/>
    </location>
</feature>
<feature type="domain" description="Restriction of telomere capping protein 4 C-terminal" evidence="9">
    <location>
        <begin position="327"/>
        <end position="449"/>
    </location>
</feature>
<dbReference type="SMART" id="SM01312">
    <property type="entry name" value="RTC4"/>
    <property type="match status" value="1"/>
</dbReference>
<evidence type="ECO:0000256" key="6">
    <source>
        <dbReference type="ARBA" id="ARBA00022490"/>
    </source>
</evidence>
<evidence type="ECO:0000256" key="1">
    <source>
        <dbReference type="ARBA" id="ARBA00002738"/>
    </source>
</evidence>
<evidence type="ECO:0000256" key="3">
    <source>
        <dbReference type="ARBA" id="ARBA00004496"/>
    </source>
</evidence>
<keyword evidence="11" id="KW-1185">Reference proteome</keyword>
<name>A0ABR1FBA1_9ASCO</name>
<accession>A0ABR1FBA1</accession>
<gene>
    <name evidence="10" type="ORF">BZA70DRAFT_270585</name>
</gene>
<evidence type="ECO:0000256" key="8">
    <source>
        <dbReference type="SAM" id="MobiDB-lite"/>
    </source>
</evidence>
<comment type="similarity">
    <text evidence="4">Belongs to the RTC4 family.</text>
</comment>
<evidence type="ECO:0000313" key="10">
    <source>
        <dbReference type="EMBL" id="KAK7207141.1"/>
    </source>
</evidence>